<feature type="transmembrane region" description="Helical" evidence="6">
    <location>
        <begin position="101"/>
        <end position="122"/>
    </location>
</feature>
<dbReference type="PANTHER" id="PTHR11662">
    <property type="entry name" value="SOLUTE CARRIER FAMILY 17"/>
    <property type="match status" value="1"/>
</dbReference>
<evidence type="ECO:0000256" key="6">
    <source>
        <dbReference type="SAM" id="Phobius"/>
    </source>
</evidence>
<feature type="transmembrane region" description="Helical" evidence="6">
    <location>
        <begin position="284"/>
        <end position="302"/>
    </location>
</feature>
<feature type="transmembrane region" description="Helical" evidence="6">
    <location>
        <begin position="143"/>
        <end position="165"/>
    </location>
</feature>
<dbReference type="GO" id="GO:0005886">
    <property type="term" value="C:plasma membrane"/>
    <property type="evidence" value="ECO:0007669"/>
    <property type="project" value="UniProtKB-SubCell"/>
</dbReference>
<organism evidence="8 9">
    <name type="scientific">Bordetella genomosp. 4</name>
    <dbReference type="NCBI Taxonomy" id="463044"/>
    <lineage>
        <taxon>Bacteria</taxon>
        <taxon>Pseudomonadati</taxon>
        <taxon>Pseudomonadota</taxon>
        <taxon>Betaproteobacteria</taxon>
        <taxon>Burkholderiales</taxon>
        <taxon>Alcaligenaceae</taxon>
        <taxon>Bordetella</taxon>
    </lineage>
</organism>
<dbReference type="InterPro" id="IPR050382">
    <property type="entry name" value="MFS_Na/Anion_cotransporter"/>
</dbReference>
<feature type="transmembrane region" description="Helical" evidence="6">
    <location>
        <begin position="51"/>
        <end position="71"/>
    </location>
</feature>
<gene>
    <name evidence="8" type="ORF">CAL20_20885</name>
</gene>
<dbReference type="SUPFAM" id="SSF103473">
    <property type="entry name" value="MFS general substrate transporter"/>
    <property type="match status" value="1"/>
</dbReference>
<reference evidence="8 9" key="1">
    <citation type="submission" date="2017-05" db="EMBL/GenBank/DDBJ databases">
        <title>Complete and WGS of Bordetella genogroups.</title>
        <authorList>
            <person name="Spilker T."/>
            <person name="LiPuma J."/>
        </authorList>
    </citation>
    <scope>NUCLEOTIDE SEQUENCE [LARGE SCALE GENOMIC DNA]</scope>
    <source>
        <strain evidence="8 9">AU9919</strain>
    </source>
</reference>
<feature type="transmembrane region" description="Helical" evidence="6">
    <location>
        <begin position="249"/>
        <end position="269"/>
    </location>
</feature>
<feature type="transmembrane region" description="Helical" evidence="6">
    <location>
        <begin position="345"/>
        <end position="370"/>
    </location>
</feature>
<name>A0A261TUT2_9BORD</name>
<keyword evidence="5 6" id="KW-0472">Membrane</keyword>
<dbReference type="InterPro" id="IPR036259">
    <property type="entry name" value="MFS_trans_sf"/>
</dbReference>
<dbReference type="PANTHER" id="PTHR11662:SF399">
    <property type="entry name" value="FI19708P1-RELATED"/>
    <property type="match status" value="1"/>
</dbReference>
<comment type="subcellular location">
    <subcellularLocation>
        <location evidence="1">Cell membrane</location>
        <topology evidence="1">Multi-pass membrane protein</topology>
    </subcellularLocation>
</comment>
<evidence type="ECO:0000313" key="9">
    <source>
        <dbReference type="Proteomes" id="UP000216885"/>
    </source>
</evidence>
<sequence>MSTTEPRRRYNIFLLIMLLALLNYIDRGAMSYAAASITSEYGLNRAQWGALLGYFGYGYLFGALCGGFLADGLGPRKVWLWAAGSWSILAMATAYAGDLGIALFGGSALAGFAVIRIVFGFAEGPAYSAINKSISRWAAPKERGFVVALGLVSTPLGALLTAPIASGLQYATGGWRAMFIILGVVSLVVLFFLMRVFTDTPQSNKYISDEEKAYLAQEKAKEEQAKPGNTDDSASVRVPWWSYFKSRTLVLNALAYFSFMYVNFLLLTWTPKYLEDQFHFNLSSLWYMGMIPWVGACFTVLLGGRISDAIYKSTGSLVKARSLFAAVCLLCTSVCFFFVSKAETVWVAVGLLTLANAINSLPNSVFWAVVIDTAPATRTGAFSGMTHAVANTAAIVAPTLTGYLTMQYGYSSMFIAAAVATGVGVLAMLFVRPGQTN</sequence>
<proteinExistence type="predicted"/>
<keyword evidence="3 6" id="KW-0812">Transmembrane</keyword>
<dbReference type="EMBL" id="NEVQ01000021">
    <property type="protein sequence ID" value="OZI52403.1"/>
    <property type="molecule type" value="Genomic_DNA"/>
</dbReference>
<protein>
    <submittedName>
        <fullName evidence="8">MFS transporter</fullName>
    </submittedName>
</protein>
<evidence type="ECO:0000256" key="5">
    <source>
        <dbReference type="ARBA" id="ARBA00023136"/>
    </source>
</evidence>
<feature type="transmembrane region" description="Helical" evidence="6">
    <location>
        <begin position="410"/>
        <end position="431"/>
    </location>
</feature>
<dbReference type="InterPro" id="IPR011701">
    <property type="entry name" value="MFS"/>
</dbReference>
<evidence type="ECO:0000313" key="8">
    <source>
        <dbReference type="EMBL" id="OZI52403.1"/>
    </source>
</evidence>
<dbReference type="PIRSF" id="PIRSF002808">
    <property type="entry name" value="Hexose_phosphate_transp"/>
    <property type="match status" value="1"/>
</dbReference>
<feature type="transmembrane region" description="Helical" evidence="6">
    <location>
        <begin position="78"/>
        <end position="95"/>
    </location>
</feature>
<dbReference type="Gene3D" id="1.20.1250.20">
    <property type="entry name" value="MFS general substrate transporter like domains"/>
    <property type="match status" value="2"/>
</dbReference>
<feature type="transmembrane region" description="Helical" evidence="6">
    <location>
        <begin position="323"/>
        <end position="339"/>
    </location>
</feature>
<keyword evidence="4 6" id="KW-1133">Transmembrane helix</keyword>
<dbReference type="InterPro" id="IPR000849">
    <property type="entry name" value="Sugar_P_transporter"/>
</dbReference>
<dbReference type="InterPro" id="IPR020846">
    <property type="entry name" value="MFS_dom"/>
</dbReference>
<evidence type="ECO:0000256" key="3">
    <source>
        <dbReference type="ARBA" id="ARBA00022692"/>
    </source>
</evidence>
<feature type="domain" description="Major facilitator superfamily (MFS) profile" evidence="7">
    <location>
        <begin position="12"/>
        <end position="436"/>
    </location>
</feature>
<dbReference type="Proteomes" id="UP000216885">
    <property type="component" value="Unassembled WGS sequence"/>
</dbReference>
<dbReference type="AlphaFoldDB" id="A0A261TUT2"/>
<dbReference type="Pfam" id="PF07690">
    <property type="entry name" value="MFS_1"/>
    <property type="match status" value="1"/>
</dbReference>
<evidence type="ECO:0000256" key="2">
    <source>
        <dbReference type="ARBA" id="ARBA00022475"/>
    </source>
</evidence>
<feature type="transmembrane region" description="Helical" evidence="6">
    <location>
        <begin position="177"/>
        <end position="197"/>
    </location>
</feature>
<evidence type="ECO:0000259" key="7">
    <source>
        <dbReference type="PROSITE" id="PS50850"/>
    </source>
</evidence>
<keyword evidence="2" id="KW-1003">Cell membrane</keyword>
<dbReference type="GO" id="GO:0022857">
    <property type="term" value="F:transmembrane transporter activity"/>
    <property type="evidence" value="ECO:0007669"/>
    <property type="project" value="InterPro"/>
</dbReference>
<dbReference type="RefSeq" id="WP_094838881.1">
    <property type="nucleotide sequence ID" value="NZ_NEVQ01000021.1"/>
</dbReference>
<feature type="transmembrane region" description="Helical" evidence="6">
    <location>
        <begin position="382"/>
        <end position="404"/>
    </location>
</feature>
<comment type="caution">
    <text evidence="8">The sequence shown here is derived from an EMBL/GenBank/DDBJ whole genome shotgun (WGS) entry which is preliminary data.</text>
</comment>
<evidence type="ECO:0000256" key="1">
    <source>
        <dbReference type="ARBA" id="ARBA00004651"/>
    </source>
</evidence>
<dbReference type="PROSITE" id="PS50850">
    <property type="entry name" value="MFS"/>
    <property type="match status" value="1"/>
</dbReference>
<accession>A0A261TUT2</accession>
<evidence type="ECO:0000256" key="4">
    <source>
        <dbReference type="ARBA" id="ARBA00022989"/>
    </source>
</evidence>
<keyword evidence="9" id="KW-1185">Reference proteome</keyword>